<evidence type="ECO:0000313" key="3">
    <source>
        <dbReference type="Proteomes" id="UP000785200"/>
    </source>
</evidence>
<feature type="compositionally biased region" description="Polar residues" evidence="1">
    <location>
        <begin position="662"/>
        <end position="671"/>
    </location>
</feature>
<feature type="compositionally biased region" description="Basic and acidic residues" evidence="1">
    <location>
        <begin position="614"/>
        <end position="625"/>
    </location>
</feature>
<feature type="region of interest" description="Disordered" evidence="1">
    <location>
        <begin position="524"/>
        <end position="597"/>
    </location>
</feature>
<feature type="compositionally biased region" description="Polar residues" evidence="1">
    <location>
        <begin position="56"/>
        <end position="74"/>
    </location>
</feature>
<feature type="compositionally biased region" description="Polar residues" evidence="1">
    <location>
        <begin position="567"/>
        <end position="579"/>
    </location>
</feature>
<feature type="compositionally biased region" description="Polar residues" evidence="1">
    <location>
        <begin position="14"/>
        <end position="26"/>
    </location>
</feature>
<feature type="compositionally biased region" description="Low complexity" evidence="1">
    <location>
        <begin position="1"/>
        <end position="13"/>
    </location>
</feature>
<name>A0A9P6VMD0_9HELO</name>
<feature type="compositionally biased region" description="Polar residues" evidence="1">
    <location>
        <begin position="526"/>
        <end position="549"/>
    </location>
</feature>
<feature type="region of interest" description="Disordered" evidence="1">
    <location>
        <begin position="1"/>
        <end position="140"/>
    </location>
</feature>
<keyword evidence="3" id="KW-1185">Reference proteome</keyword>
<feature type="region of interest" description="Disordered" evidence="1">
    <location>
        <begin position="614"/>
        <end position="768"/>
    </location>
</feature>
<feature type="compositionally biased region" description="Polar residues" evidence="1">
    <location>
        <begin position="131"/>
        <end position="140"/>
    </location>
</feature>
<dbReference type="Proteomes" id="UP000785200">
    <property type="component" value="Unassembled WGS sequence"/>
</dbReference>
<protein>
    <recommendedName>
        <fullName evidence="4">Myb-like domain-containing protein</fullName>
    </recommendedName>
</protein>
<accession>A0A9P6VMD0</accession>
<dbReference type="AlphaFoldDB" id="A0A9P6VMD0"/>
<sequence length="873" mass="97274">MASRISARTAASRNQAASPPRQSTRSPVARRTRTRSASVELESNAPTTKRGKRSTRQTSVESVESNTSAASTKQRGGRKKAKEGDVAYPGKHWLESTFEKLSTVAEGGEEEEEEEREENEEEAGNIEVSGHLQQSPGHLSQISGTTAITSASVQSSYSATEVNNLDLTMVVEVLPGLWFSSLQLLSLLAPENATTESVESIVRQLKVPGSSLAKVLKHREDKFDLDKETLGKDDYIRSSFILQKLYNSSFEPGMPRPDAVLHAANLATLVKNLLVAPKEATSTFNFFSNLDTWFPESFITQFEDNLDFGNSTMRDESFALALEIRTQYAVACLLHHKSSEHEWHPDEILVEPFFENILEYTPGLPRFEDYMKNGKIKNLMRAGPENTETQNEQIRKRAEEIHNTFRQSEVAARADDLVDFDRLEKRFPWSTFLFDAVQWIRNRLDEVEASIFQQGGVEKLVKSLVDVIKSNQSQDDLDFEPHPSTTMPRELLPSANIVPSNAGHSVFTPNTARVLEELKQRALAPASNQGGNQAMTSRGAATSSSNQTHKSSRAGPSRSRATGPLEPSQQPQHVSNDSRNPPMDDDEETVAESVDRRAVNVLNGYERGVTNKENHRARWIDEQPNARKASWGSQEGEESQDMVAGPSKRKQPDVESDVDFLSQDQGFQTDQRNPDPSRRFVAAPPSMATHSSAPPQRRSTKRARYQEEEIAAQEADQTDESEEGAAEDPKDRRKQQRSQPQPRAPQQADDDVFDLSDDGPRPSATQVATMAKTAFAVARRVGETQSRTPWSEADTEHLIELIGELGCSWALISKAGDFEVERGQIALKDKARNLTVQFLRAGMRLPLNFDKVALGQKEIKSVQSVRPDYRYVG</sequence>
<feature type="compositionally biased region" description="Acidic residues" evidence="1">
    <location>
        <begin position="748"/>
        <end position="757"/>
    </location>
</feature>
<dbReference type="EMBL" id="VNKQ01000006">
    <property type="protein sequence ID" value="KAG0650230.1"/>
    <property type="molecule type" value="Genomic_DNA"/>
</dbReference>
<dbReference type="OrthoDB" id="5398572at2759"/>
<evidence type="ECO:0000256" key="1">
    <source>
        <dbReference type="SAM" id="MobiDB-lite"/>
    </source>
</evidence>
<comment type="caution">
    <text evidence="2">The sequence shown here is derived from an EMBL/GenBank/DDBJ whole genome shotgun (WGS) entry which is preliminary data.</text>
</comment>
<feature type="compositionally biased region" description="Low complexity" evidence="1">
    <location>
        <begin position="737"/>
        <end position="747"/>
    </location>
</feature>
<feature type="compositionally biased region" description="Acidic residues" evidence="1">
    <location>
        <begin position="107"/>
        <end position="124"/>
    </location>
</feature>
<organism evidence="2 3">
    <name type="scientific">Hyphodiscus hymeniophilus</name>
    <dbReference type="NCBI Taxonomy" id="353542"/>
    <lineage>
        <taxon>Eukaryota</taxon>
        <taxon>Fungi</taxon>
        <taxon>Dikarya</taxon>
        <taxon>Ascomycota</taxon>
        <taxon>Pezizomycotina</taxon>
        <taxon>Leotiomycetes</taxon>
        <taxon>Helotiales</taxon>
        <taxon>Hyphodiscaceae</taxon>
        <taxon>Hyphodiscus</taxon>
    </lineage>
</organism>
<dbReference type="Gene3D" id="1.10.10.60">
    <property type="entry name" value="Homeodomain-like"/>
    <property type="match status" value="1"/>
</dbReference>
<gene>
    <name evidence="2" type="ORF">D0Z07_3293</name>
</gene>
<dbReference type="CDD" id="cd11660">
    <property type="entry name" value="SANT_TRF"/>
    <property type="match status" value="1"/>
</dbReference>
<reference evidence="2" key="1">
    <citation type="submission" date="2019-07" db="EMBL/GenBank/DDBJ databases">
        <title>Hyphodiscus hymeniophilus genome sequencing and assembly.</title>
        <authorList>
            <person name="Kramer G."/>
            <person name="Nodwell J."/>
        </authorList>
    </citation>
    <scope>NUCLEOTIDE SEQUENCE</scope>
    <source>
        <strain evidence="2">ATCC 34498</strain>
    </source>
</reference>
<evidence type="ECO:0000313" key="2">
    <source>
        <dbReference type="EMBL" id="KAG0650230.1"/>
    </source>
</evidence>
<feature type="compositionally biased region" description="Acidic residues" evidence="1">
    <location>
        <begin position="708"/>
        <end position="726"/>
    </location>
</feature>
<proteinExistence type="predicted"/>
<evidence type="ECO:0008006" key="4">
    <source>
        <dbReference type="Google" id="ProtNLM"/>
    </source>
</evidence>